<organism evidence="2 3">
    <name type="scientific">Trypanosoma cruzi</name>
    <dbReference type="NCBI Taxonomy" id="5693"/>
    <lineage>
        <taxon>Eukaryota</taxon>
        <taxon>Discoba</taxon>
        <taxon>Euglenozoa</taxon>
        <taxon>Kinetoplastea</taxon>
        <taxon>Metakinetoplastina</taxon>
        <taxon>Trypanosomatida</taxon>
        <taxon>Trypanosomatidae</taxon>
        <taxon>Trypanosoma</taxon>
        <taxon>Schizotrypanum</taxon>
    </lineage>
</organism>
<proteinExistence type="predicted"/>
<dbReference type="EMBL" id="JABDHM010000026">
    <property type="protein sequence ID" value="KAF5222612.1"/>
    <property type="molecule type" value="Genomic_DNA"/>
</dbReference>
<sequence>MILLSGFCSFRILGIGQREKCTNARCSLEIFFSLFCCCFFFFLLSFSPCVCVCAILPRPSFYFFFLIYALLLADGDAFAGVVPIMRKRERSASASPVMGATSQVEPPGQRVWLRQQVLFDVLRRTSLAEQKDREIVEWLTDAAEWLQDSEYEKLGAGSQAELRFLVLGVLHTMPWWRVVEAVDPKRVHVASRGAQSATRAITRWHEKIQLAFERVCMLLIEQSPHAVRGVLEVAMKPFQMRPPVADGARRLIPADSIMRIMNAVSTKYPSALVLDVLEQTMRSLVPKRRWAEERHHRACIALFLHLALEAHVPLFPTHTYGQIGPFGNGASDPFCSTSHAISVQGSEDSATDAAASSSSNRYHQLHPLEMTCPVMSASDADFSDASMNISSTASGHFFPTRLTDFTMQNNKMLAYRNELIRFVLQQLLDMELSLQNSDNESLQELTSPSSSFYSIGPTDATRVPWRPLIGRFKERSTDKPFVDILRGCTSIVFHRLAEDLVRQRAAGVCGNAEWWRELLAFHLNFVIKMECPICLLYLAPSLALLGGEEEAIDMMHKLVSLVTKGYLPVQQSARRVTAAGPARVRMAPPCVGPLMIPMTHRVRAAVYIYPLFRFLRDRLGNGEGTRKRLQKWVVQELKGTATVSASLIVQVLFAQCAAMSQLLEADFMEEMNSQLPGSIALRSLWEQYLSPEGTTSRACNGDNEGMSSVSTNNSYNGTNTTTNDTVDVGAQKRRMDLLKMEAQGFLHPNLMDDCPWDWRRCQTERALE</sequence>
<evidence type="ECO:0000313" key="2">
    <source>
        <dbReference type="EMBL" id="KAF5222612.1"/>
    </source>
</evidence>
<dbReference type="VEuPathDB" id="TriTrypDB:ECC02_004421"/>
<evidence type="ECO:0000256" key="1">
    <source>
        <dbReference type="SAM" id="Phobius"/>
    </source>
</evidence>
<dbReference type="AlphaFoldDB" id="A0A7J6Y7S3"/>
<keyword evidence="1" id="KW-1133">Transmembrane helix</keyword>
<accession>A0A7J6Y7S3</accession>
<name>A0A7J6Y7S3_TRYCR</name>
<comment type="caution">
    <text evidence="2">The sequence shown here is derived from an EMBL/GenBank/DDBJ whole genome shotgun (WGS) entry which is preliminary data.</text>
</comment>
<gene>
    <name evidence="2" type="ORF">ECC02_004421</name>
</gene>
<protein>
    <submittedName>
        <fullName evidence="2">Uncharacterized protein</fullName>
    </submittedName>
</protein>
<keyword evidence="1" id="KW-0472">Membrane</keyword>
<feature type="transmembrane region" description="Helical" evidence="1">
    <location>
        <begin position="30"/>
        <end position="56"/>
    </location>
</feature>
<feature type="transmembrane region" description="Helical" evidence="1">
    <location>
        <begin position="63"/>
        <end position="85"/>
    </location>
</feature>
<keyword evidence="1" id="KW-0812">Transmembrane</keyword>
<reference evidence="2 3" key="1">
    <citation type="journal article" date="2019" name="Genome Biol. Evol.">
        <title>Nanopore Sequencing Significantly Improves Genome Assembly of the Protozoan Parasite Trypanosoma cruzi.</title>
        <authorList>
            <person name="Diaz-Viraque F."/>
            <person name="Pita S."/>
            <person name="Greif G."/>
            <person name="de Souza R.C.M."/>
            <person name="Iraola G."/>
            <person name="Robello C."/>
        </authorList>
    </citation>
    <scope>NUCLEOTIDE SEQUENCE [LARGE SCALE GENOMIC DNA]</scope>
    <source>
        <strain evidence="2 3">Berenice</strain>
    </source>
</reference>
<dbReference type="VEuPathDB" id="TriTrypDB:BCY84_02897"/>
<dbReference type="Proteomes" id="UP000583944">
    <property type="component" value="Unassembled WGS sequence"/>
</dbReference>
<evidence type="ECO:0000313" key="3">
    <source>
        <dbReference type="Proteomes" id="UP000583944"/>
    </source>
</evidence>